<dbReference type="InterPro" id="IPR000008">
    <property type="entry name" value="C2_dom"/>
</dbReference>
<dbReference type="PROSITE" id="PS50004">
    <property type="entry name" value="C2"/>
    <property type="match status" value="2"/>
</dbReference>
<gene>
    <name evidence="4" type="primary">SYT15</name>
    <name evidence="4" type="ORF">CEXT_392051</name>
</gene>
<dbReference type="PANTHER" id="PTHR10024">
    <property type="entry name" value="SYNAPTOTAGMIN"/>
    <property type="match status" value="1"/>
</dbReference>
<dbReference type="Proteomes" id="UP001054945">
    <property type="component" value="Unassembled WGS sequence"/>
</dbReference>
<keyword evidence="1" id="KW-0677">Repeat</keyword>
<dbReference type="GO" id="GO:0005886">
    <property type="term" value="C:plasma membrane"/>
    <property type="evidence" value="ECO:0007669"/>
    <property type="project" value="TreeGrafter"/>
</dbReference>
<dbReference type="Gene3D" id="2.60.40.150">
    <property type="entry name" value="C2 domain"/>
    <property type="match status" value="2"/>
</dbReference>
<dbReference type="Pfam" id="PF00168">
    <property type="entry name" value="C2"/>
    <property type="match status" value="2"/>
</dbReference>
<dbReference type="InterPro" id="IPR047897">
    <property type="entry name" value="Synaptotagmin-15/17_C2A"/>
</dbReference>
<dbReference type="PANTHER" id="PTHR10024:SF377">
    <property type="entry name" value="SYNAPTOTAGMIN-15-LIKE ISOFORM X1"/>
    <property type="match status" value="1"/>
</dbReference>
<dbReference type="EMBL" id="BPLR01020424">
    <property type="protein sequence ID" value="GIX78550.1"/>
    <property type="molecule type" value="Genomic_DNA"/>
</dbReference>
<dbReference type="PRINTS" id="PR00399">
    <property type="entry name" value="SYNAPTOTAGMN"/>
</dbReference>
<evidence type="ECO:0000313" key="5">
    <source>
        <dbReference type="Proteomes" id="UP001054945"/>
    </source>
</evidence>
<feature type="domain" description="C2" evidence="3">
    <location>
        <begin position="233"/>
        <end position="370"/>
    </location>
</feature>
<dbReference type="GO" id="GO:0000149">
    <property type="term" value="F:SNARE binding"/>
    <property type="evidence" value="ECO:0007669"/>
    <property type="project" value="TreeGrafter"/>
</dbReference>
<dbReference type="PRINTS" id="PR00360">
    <property type="entry name" value="C2DOMAIN"/>
</dbReference>
<dbReference type="SUPFAM" id="SSF49562">
    <property type="entry name" value="C2 domain (Calcium/lipid-binding domain, CaLB)"/>
    <property type="match status" value="2"/>
</dbReference>
<evidence type="ECO:0000259" key="3">
    <source>
        <dbReference type="PROSITE" id="PS50004"/>
    </source>
</evidence>
<dbReference type="CDD" id="cd08390">
    <property type="entry name" value="C2A_Synaptotagmin-15-17"/>
    <property type="match status" value="1"/>
</dbReference>
<comment type="caution">
    <text evidence="4">The sequence shown here is derived from an EMBL/GenBank/DDBJ whole genome shotgun (WGS) entry which is preliminary data.</text>
</comment>
<dbReference type="InterPro" id="IPR001565">
    <property type="entry name" value="Synaptotagmin"/>
</dbReference>
<evidence type="ECO:0000256" key="1">
    <source>
        <dbReference type="ARBA" id="ARBA00022737"/>
    </source>
</evidence>
<evidence type="ECO:0000313" key="4">
    <source>
        <dbReference type="EMBL" id="GIX78550.1"/>
    </source>
</evidence>
<dbReference type="GO" id="GO:0001786">
    <property type="term" value="F:phosphatidylserine binding"/>
    <property type="evidence" value="ECO:0007669"/>
    <property type="project" value="TreeGrafter"/>
</dbReference>
<dbReference type="AlphaFoldDB" id="A0AAV4N181"/>
<feature type="compositionally biased region" description="Low complexity" evidence="2">
    <location>
        <begin position="18"/>
        <end position="30"/>
    </location>
</feature>
<sequence length="378" mass="42559">MGSHELYYYISPKISSFSSSASDDVSDGQSPVAKQFRRPLGPSSSLDPTSLLKLTSECVQPRPALTRWHTVASPHCQTTAVLGTLDAERDSDEEEPHNPPCLHGRLWFSLLYNSEAERLQVTLLKAKYLPGRGLVNAPRDPFVKVFLLPDEENFHQSRIRKRTLAPKFNETFEFNMSADDLPKKTLKLSVYDVDKRKVRHCLGHVIFPLTKGDTMTGEIVWKDLEIAPQAAAALGDVQLCLSCNPYNNRIKATICRLRHLQGLDAQDAVVYVKVQLYHGRKMIKSKRTVPQSASGQELIFDETFSFGVSGRFFDSCSFTFSVVRAGSSPMVRDLVHGQVVIGPFMYARGEQLQHWQEMLANPRNMVTRWHGLEPPKKG</sequence>
<reference evidence="4 5" key="1">
    <citation type="submission" date="2021-06" db="EMBL/GenBank/DDBJ databases">
        <title>Caerostris extrusa draft genome.</title>
        <authorList>
            <person name="Kono N."/>
            <person name="Arakawa K."/>
        </authorList>
    </citation>
    <scope>NUCLEOTIDE SEQUENCE [LARGE SCALE GENOMIC DNA]</scope>
</reference>
<feature type="region of interest" description="Disordered" evidence="2">
    <location>
        <begin position="18"/>
        <end position="48"/>
    </location>
</feature>
<dbReference type="GO" id="GO:0005509">
    <property type="term" value="F:calcium ion binding"/>
    <property type="evidence" value="ECO:0007669"/>
    <property type="project" value="TreeGrafter"/>
</dbReference>
<name>A0AAV4N181_CAEEX</name>
<organism evidence="4 5">
    <name type="scientific">Caerostris extrusa</name>
    <name type="common">Bark spider</name>
    <name type="synonym">Caerostris bankana</name>
    <dbReference type="NCBI Taxonomy" id="172846"/>
    <lineage>
        <taxon>Eukaryota</taxon>
        <taxon>Metazoa</taxon>
        <taxon>Ecdysozoa</taxon>
        <taxon>Arthropoda</taxon>
        <taxon>Chelicerata</taxon>
        <taxon>Arachnida</taxon>
        <taxon>Araneae</taxon>
        <taxon>Araneomorphae</taxon>
        <taxon>Entelegynae</taxon>
        <taxon>Araneoidea</taxon>
        <taxon>Araneidae</taxon>
        <taxon>Caerostris</taxon>
    </lineage>
</organism>
<dbReference type="FunFam" id="2.60.40.150:FF:000237">
    <property type="entry name" value="Synaptotagmin 15"/>
    <property type="match status" value="1"/>
</dbReference>
<dbReference type="GO" id="GO:0017156">
    <property type="term" value="P:calcium-ion regulated exocytosis"/>
    <property type="evidence" value="ECO:0007669"/>
    <property type="project" value="TreeGrafter"/>
</dbReference>
<dbReference type="GO" id="GO:0005544">
    <property type="term" value="F:calcium-dependent phospholipid binding"/>
    <property type="evidence" value="ECO:0007669"/>
    <property type="project" value="TreeGrafter"/>
</dbReference>
<feature type="domain" description="C2" evidence="3">
    <location>
        <begin position="102"/>
        <end position="222"/>
    </location>
</feature>
<dbReference type="GO" id="GO:0070382">
    <property type="term" value="C:exocytic vesicle"/>
    <property type="evidence" value="ECO:0007669"/>
    <property type="project" value="TreeGrafter"/>
</dbReference>
<protein>
    <submittedName>
        <fullName evidence="4">Synaptotagmin-15</fullName>
    </submittedName>
</protein>
<evidence type="ECO:0000256" key="2">
    <source>
        <dbReference type="SAM" id="MobiDB-lite"/>
    </source>
</evidence>
<dbReference type="GO" id="GO:0030276">
    <property type="term" value="F:clathrin binding"/>
    <property type="evidence" value="ECO:0007669"/>
    <property type="project" value="TreeGrafter"/>
</dbReference>
<accession>A0AAV4N181</accession>
<proteinExistence type="predicted"/>
<dbReference type="SMART" id="SM00239">
    <property type="entry name" value="C2"/>
    <property type="match status" value="2"/>
</dbReference>
<dbReference type="InterPro" id="IPR035892">
    <property type="entry name" value="C2_domain_sf"/>
</dbReference>
<keyword evidence="5" id="KW-1185">Reference proteome</keyword>